<dbReference type="EMBL" id="SOSA01000303">
    <property type="protein sequence ID" value="THC92878.1"/>
    <property type="molecule type" value="Genomic_DNA"/>
</dbReference>
<evidence type="ECO:0000313" key="2">
    <source>
        <dbReference type="Proteomes" id="UP000308092"/>
    </source>
</evidence>
<dbReference type="AlphaFoldDB" id="A0A4S3JER8"/>
<protein>
    <submittedName>
        <fullName evidence="1">Uncharacterized protein</fullName>
    </submittedName>
</protein>
<dbReference type="Proteomes" id="UP000308092">
    <property type="component" value="Unassembled WGS sequence"/>
</dbReference>
<accession>A0A4S3JER8</accession>
<reference evidence="1 2" key="1">
    <citation type="submission" date="2019-03" db="EMBL/GenBank/DDBJ databases">
        <title>The genome sequence of a newly discovered highly antifungal drug resistant Aspergillus species, Aspergillus tanneri NIH 1004.</title>
        <authorList>
            <person name="Mounaud S."/>
            <person name="Singh I."/>
            <person name="Joardar V."/>
            <person name="Pakala S."/>
            <person name="Pakala S."/>
            <person name="Venepally P."/>
            <person name="Hoover J."/>
            <person name="Nierman W."/>
            <person name="Chung J."/>
            <person name="Losada L."/>
        </authorList>
    </citation>
    <scope>NUCLEOTIDE SEQUENCE [LARGE SCALE GENOMIC DNA]</scope>
    <source>
        <strain evidence="1 2">NIH1004</strain>
    </source>
</reference>
<organism evidence="1 2">
    <name type="scientific">Aspergillus tanneri</name>
    <dbReference type="NCBI Taxonomy" id="1220188"/>
    <lineage>
        <taxon>Eukaryota</taxon>
        <taxon>Fungi</taxon>
        <taxon>Dikarya</taxon>
        <taxon>Ascomycota</taxon>
        <taxon>Pezizomycotina</taxon>
        <taxon>Eurotiomycetes</taxon>
        <taxon>Eurotiomycetidae</taxon>
        <taxon>Eurotiales</taxon>
        <taxon>Aspergillaceae</taxon>
        <taxon>Aspergillus</taxon>
        <taxon>Aspergillus subgen. Circumdati</taxon>
    </lineage>
</organism>
<keyword evidence="2" id="KW-1185">Reference proteome</keyword>
<evidence type="ECO:0000313" key="1">
    <source>
        <dbReference type="EMBL" id="THC92878.1"/>
    </source>
</evidence>
<comment type="caution">
    <text evidence="1">The sequence shown here is derived from an EMBL/GenBank/DDBJ whole genome shotgun (WGS) entry which is preliminary data.</text>
</comment>
<dbReference type="VEuPathDB" id="FungiDB:EYZ11_007659"/>
<gene>
    <name evidence="1" type="ORF">EYZ11_007659</name>
</gene>
<proteinExistence type="predicted"/>
<name>A0A4S3JER8_9EURO</name>
<sequence>MCTGRTSHVPTFGNQLVLQVNPILCFAPSPRLQIKVTKAYLNSIAVIRWHLLCPSRSLPVTFLGIAAEVRGALHLARLFGAREGMNVPLAFRLCERHGFSFRVENRTIEDGHIRDQETEWFGDRKIDAMPPFWTPAVYLGRMQLIIALLDEPSWEIHKLLIDQFILLK</sequence>